<evidence type="ECO:0008006" key="3">
    <source>
        <dbReference type="Google" id="ProtNLM"/>
    </source>
</evidence>
<dbReference type="KEGG" id="bgh:BDBG_02728"/>
<name>A0A179UHQ0_BLAGS</name>
<dbReference type="STRING" id="559298.A0A179UHQ0"/>
<dbReference type="AlphaFoldDB" id="A0A179UHQ0"/>
<protein>
    <recommendedName>
        <fullName evidence="3">F-box domain-containing protein</fullName>
    </recommendedName>
</protein>
<evidence type="ECO:0000313" key="2">
    <source>
        <dbReference type="Proteomes" id="UP000002038"/>
    </source>
</evidence>
<gene>
    <name evidence="1" type="ORF">BDBG_02728</name>
</gene>
<dbReference type="OrthoDB" id="3912356at2759"/>
<accession>A0A179UHQ0</accession>
<dbReference type="Proteomes" id="UP000002038">
    <property type="component" value="Unassembled WGS sequence"/>
</dbReference>
<proteinExistence type="predicted"/>
<dbReference type="GeneID" id="8510070"/>
<sequence>MEKHSLKDYYVKASEALTRRVGKLSRGIKRSRRKETVQVSYQDGLPPFFNLSDDVIYYLIKAIPPADGAALAVTCKAIWFIIGGSPGVRKLIENKKDRVSLLARLEIFFPQHVLCHQCAVFHRRRKLNRHISFQPRPCDEVNRPIKFWDCFYHLPFSLAKEVMNRHRYGKDYGCPISEIGCCAGELGCPEHFRFRRLFGSAKIVNGNLVLQTDQYAVLCGKEGPVLPSANFFHSRNGTFPTLLFSKIRGKRECTFMRCPDCSSEFRLLVDRVEGKNLVRQRITTWINAGACETPYDPQWISAAGCQCAGLRDCHRIIPEDSLYLSHYNDRPPSDQKRGFLNLSWRDFRPDPFLFGISF</sequence>
<dbReference type="RefSeq" id="XP_002626551.1">
    <property type="nucleotide sequence ID" value="XM_002626505.2"/>
</dbReference>
<organism evidence="1 2">
    <name type="scientific">Blastomyces gilchristii (strain SLH14081)</name>
    <name type="common">Blastomyces dermatitidis</name>
    <dbReference type="NCBI Taxonomy" id="559298"/>
    <lineage>
        <taxon>Eukaryota</taxon>
        <taxon>Fungi</taxon>
        <taxon>Dikarya</taxon>
        <taxon>Ascomycota</taxon>
        <taxon>Pezizomycotina</taxon>
        <taxon>Eurotiomycetes</taxon>
        <taxon>Eurotiomycetidae</taxon>
        <taxon>Onygenales</taxon>
        <taxon>Ajellomycetaceae</taxon>
        <taxon>Blastomyces</taxon>
    </lineage>
</organism>
<evidence type="ECO:0000313" key="1">
    <source>
        <dbReference type="EMBL" id="OAT06541.1"/>
    </source>
</evidence>
<keyword evidence="2" id="KW-1185">Reference proteome</keyword>
<dbReference type="VEuPathDB" id="FungiDB:BDBG_02728"/>
<reference evidence="2" key="1">
    <citation type="journal article" date="2015" name="PLoS Genet.">
        <title>The dynamic genome and transcriptome of the human fungal pathogen Blastomyces and close relative Emmonsia.</title>
        <authorList>
            <person name="Munoz J.F."/>
            <person name="Gauthier G.M."/>
            <person name="Desjardins C.A."/>
            <person name="Gallo J.E."/>
            <person name="Holder J."/>
            <person name="Sullivan T.D."/>
            <person name="Marty A.J."/>
            <person name="Carmen J.C."/>
            <person name="Chen Z."/>
            <person name="Ding L."/>
            <person name="Gujja S."/>
            <person name="Magrini V."/>
            <person name="Misas E."/>
            <person name="Mitreva M."/>
            <person name="Priest M."/>
            <person name="Saif S."/>
            <person name="Whiston E.A."/>
            <person name="Young S."/>
            <person name="Zeng Q."/>
            <person name="Goldman W.E."/>
            <person name="Mardis E.R."/>
            <person name="Taylor J.W."/>
            <person name="McEwen J.G."/>
            <person name="Clay O.K."/>
            <person name="Klein B.S."/>
            <person name="Cuomo C.A."/>
        </authorList>
    </citation>
    <scope>NUCLEOTIDE SEQUENCE [LARGE SCALE GENOMIC DNA]</scope>
    <source>
        <strain evidence="2">SLH14081</strain>
    </source>
</reference>
<dbReference type="EMBL" id="GG657451">
    <property type="protein sequence ID" value="OAT06541.1"/>
    <property type="molecule type" value="Genomic_DNA"/>
</dbReference>